<dbReference type="GO" id="GO:0046983">
    <property type="term" value="F:protein dimerization activity"/>
    <property type="evidence" value="ECO:0007669"/>
    <property type="project" value="InterPro"/>
</dbReference>
<sequence>MNIKQITKISTICEILNTCEIGKQMFKEYHKLIKLYLTIPVTTATAERTFSTLNRLKNAIRSSMTQSRLNHCLLPHIYKEKLDEIDVNEIMSKFISSNEKRQTFFGSML</sequence>
<name>A0A814FA18_9BILA</name>
<dbReference type="EMBL" id="CAJNOL010003401">
    <property type="protein sequence ID" value="CAF1561200.1"/>
    <property type="molecule type" value="Genomic_DNA"/>
</dbReference>
<dbReference type="InterPro" id="IPR008906">
    <property type="entry name" value="HATC_C_dom"/>
</dbReference>
<gene>
    <name evidence="3" type="ORF">JXQ802_LOCUS44368</name>
    <name evidence="2" type="ORF">PYM288_LOCUS13571</name>
</gene>
<dbReference type="EMBL" id="CAJNOH010000276">
    <property type="protein sequence ID" value="CAF0980154.1"/>
    <property type="molecule type" value="Genomic_DNA"/>
</dbReference>
<dbReference type="AlphaFoldDB" id="A0A814FA18"/>
<comment type="caution">
    <text evidence="2">The sequence shown here is derived from an EMBL/GenBank/DDBJ whole genome shotgun (WGS) entry which is preliminary data.</text>
</comment>
<dbReference type="PANTHER" id="PTHR45749">
    <property type="match status" value="1"/>
</dbReference>
<accession>A0A814FA18</accession>
<protein>
    <recommendedName>
        <fullName evidence="1">HAT C-terminal dimerisation domain-containing protein</fullName>
    </recommendedName>
</protein>
<evidence type="ECO:0000313" key="5">
    <source>
        <dbReference type="Proteomes" id="UP000663870"/>
    </source>
</evidence>
<dbReference type="Proteomes" id="UP000663854">
    <property type="component" value="Unassembled WGS sequence"/>
</dbReference>
<proteinExistence type="predicted"/>
<evidence type="ECO:0000313" key="4">
    <source>
        <dbReference type="Proteomes" id="UP000663854"/>
    </source>
</evidence>
<feature type="domain" description="HAT C-terminal dimerisation" evidence="1">
    <location>
        <begin position="26"/>
        <end position="72"/>
    </location>
</feature>
<organism evidence="2 4">
    <name type="scientific">Rotaria sordida</name>
    <dbReference type="NCBI Taxonomy" id="392033"/>
    <lineage>
        <taxon>Eukaryota</taxon>
        <taxon>Metazoa</taxon>
        <taxon>Spiralia</taxon>
        <taxon>Gnathifera</taxon>
        <taxon>Rotifera</taxon>
        <taxon>Eurotatoria</taxon>
        <taxon>Bdelloidea</taxon>
        <taxon>Philodinida</taxon>
        <taxon>Philodinidae</taxon>
        <taxon>Rotaria</taxon>
    </lineage>
</organism>
<dbReference type="PANTHER" id="PTHR45749:SF21">
    <property type="entry name" value="DUF4371 DOMAIN-CONTAINING PROTEIN"/>
    <property type="match status" value="1"/>
</dbReference>
<dbReference type="Proteomes" id="UP000663870">
    <property type="component" value="Unassembled WGS sequence"/>
</dbReference>
<evidence type="ECO:0000259" key="1">
    <source>
        <dbReference type="Pfam" id="PF05699"/>
    </source>
</evidence>
<keyword evidence="5" id="KW-1185">Reference proteome</keyword>
<reference evidence="2" key="1">
    <citation type="submission" date="2021-02" db="EMBL/GenBank/DDBJ databases">
        <authorList>
            <person name="Nowell W R."/>
        </authorList>
    </citation>
    <scope>NUCLEOTIDE SEQUENCE</scope>
</reference>
<dbReference type="Pfam" id="PF05699">
    <property type="entry name" value="Dimer_Tnp_hAT"/>
    <property type="match status" value="1"/>
</dbReference>
<evidence type="ECO:0000313" key="2">
    <source>
        <dbReference type="EMBL" id="CAF0980154.1"/>
    </source>
</evidence>
<evidence type="ECO:0000313" key="3">
    <source>
        <dbReference type="EMBL" id="CAF1561200.1"/>
    </source>
</evidence>